<dbReference type="STRING" id="1234679.BN424_1238"/>
<dbReference type="RefSeq" id="WP_015076028.1">
    <property type="nucleotide sequence ID" value="NC_019425.2"/>
</dbReference>
<reference evidence="2" key="1">
    <citation type="journal article" date="2013" name="Genome Announc.">
        <title>Complete Chromosome Sequence of Carnobacterium maltaromaticum LMA 28.</title>
        <authorList>
            <person name="Cailliez-Grimal C."/>
            <person name="Chaillou S."/>
            <person name="Anba-Mondoloni J."/>
            <person name="Loux V."/>
            <person name="Afzal M.I."/>
            <person name="Rahman A."/>
            <person name="Kergourlay G."/>
            <person name="Champomier-Verges M.C."/>
            <person name="Zagorec M."/>
            <person name="Dalgaard P."/>
            <person name="Leisner J.J."/>
            <person name="Prevost H."/>
            <person name="Revol-Junelles A.M."/>
            <person name="Borges F."/>
        </authorList>
    </citation>
    <scope>NUCLEOTIDE SEQUENCE</scope>
    <source>
        <strain evidence="2">LMA28</strain>
    </source>
</reference>
<dbReference type="HOGENOM" id="CLU_2552065_0_0_9"/>
<dbReference type="KEGG" id="cml:BN424_1238"/>
<organism evidence="1 2">
    <name type="scientific">Carnobacterium maltaromaticum LMA28</name>
    <dbReference type="NCBI Taxonomy" id="1234679"/>
    <lineage>
        <taxon>Bacteria</taxon>
        <taxon>Bacillati</taxon>
        <taxon>Bacillota</taxon>
        <taxon>Bacilli</taxon>
        <taxon>Lactobacillales</taxon>
        <taxon>Carnobacteriaceae</taxon>
        <taxon>Carnobacterium</taxon>
    </lineage>
</organism>
<dbReference type="AlphaFoldDB" id="K8E3G3"/>
<proteinExistence type="predicted"/>
<keyword evidence="2" id="KW-1185">Reference proteome</keyword>
<accession>K8E3G3</accession>
<name>K8E3G3_CARML</name>
<dbReference type="PATRIC" id="fig|1234679.3.peg.1203"/>
<evidence type="ECO:0000313" key="2">
    <source>
        <dbReference type="Proteomes" id="UP000000212"/>
    </source>
</evidence>
<dbReference type="EMBL" id="HE999757">
    <property type="protein sequence ID" value="CCO10735.1"/>
    <property type="molecule type" value="Genomic_DNA"/>
</dbReference>
<gene>
    <name evidence="1" type="ORF">BN424_1238</name>
</gene>
<dbReference type="OrthoDB" id="3010338at2"/>
<dbReference type="Proteomes" id="UP000000212">
    <property type="component" value="Chromosome"/>
</dbReference>
<sequence length="82" mass="10009">MSLDKQEFINNKFMEYTKEIFSNVFYDEIHLNEEKYSNDVAGMGAFKLFYYLPSKDYQIVFEYERLLFTIKIKNNENFSNFL</sequence>
<protein>
    <submittedName>
        <fullName evidence="1">Uncharacterized protein</fullName>
    </submittedName>
</protein>
<evidence type="ECO:0000313" key="1">
    <source>
        <dbReference type="EMBL" id="CCO10735.1"/>
    </source>
</evidence>